<evidence type="ECO:0000256" key="1">
    <source>
        <dbReference type="ARBA" id="ARBA00001971"/>
    </source>
</evidence>
<reference evidence="15" key="1">
    <citation type="submission" date="2018-04" db="EMBL/GenBank/DDBJ databases">
        <title>Whole genome sequencing of Hypsizygus marmoreus.</title>
        <authorList>
            <person name="Choi I.-G."/>
            <person name="Min B."/>
            <person name="Kim J.-G."/>
            <person name="Kim S."/>
            <person name="Oh Y.-L."/>
            <person name="Kong W.-S."/>
            <person name="Park H."/>
            <person name="Jeong J."/>
            <person name="Song E.-S."/>
        </authorList>
    </citation>
    <scope>NUCLEOTIDE SEQUENCE [LARGE SCALE GENOMIC DNA]</scope>
    <source>
        <strain evidence="15">51987-8</strain>
    </source>
</reference>
<dbReference type="InterPro" id="IPR002401">
    <property type="entry name" value="Cyt_P450_E_grp-I"/>
</dbReference>
<proteinExistence type="inferred from homology"/>
<dbReference type="InterPro" id="IPR050121">
    <property type="entry name" value="Cytochrome_P450_monoxygenase"/>
</dbReference>
<dbReference type="PANTHER" id="PTHR24305:SF166">
    <property type="entry name" value="CYTOCHROME P450 12A4, MITOCHONDRIAL-RELATED"/>
    <property type="match status" value="1"/>
</dbReference>
<dbReference type="AlphaFoldDB" id="A0A369K354"/>
<comment type="subcellular location">
    <subcellularLocation>
        <location evidence="2">Membrane</location>
    </subcellularLocation>
</comment>
<dbReference type="PANTHER" id="PTHR24305">
    <property type="entry name" value="CYTOCHROME P450"/>
    <property type="match status" value="1"/>
</dbReference>
<keyword evidence="11" id="KW-0503">Monooxygenase</keyword>
<dbReference type="GO" id="GO:0020037">
    <property type="term" value="F:heme binding"/>
    <property type="evidence" value="ECO:0007669"/>
    <property type="project" value="InterPro"/>
</dbReference>
<keyword evidence="16" id="KW-1185">Reference proteome</keyword>
<evidence type="ECO:0000256" key="12">
    <source>
        <dbReference type="ARBA" id="ARBA00023136"/>
    </source>
</evidence>
<organism evidence="15 16">
    <name type="scientific">Hypsizygus marmoreus</name>
    <name type="common">White beech mushroom</name>
    <name type="synonym">Agaricus marmoreus</name>
    <dbReference type="NCBI Taxonomy" id="39966"/>
    <lineage>
        <taxon>Eukaryota</taxon>
        <taxon>Fungi</taxon>
        <taxon>Dikarya</taxon>
        <taxon>Basidiomycota</taxon>
        <taxon>Agaricomycotina</taxon>
        <taxon>Agaricomycetes</taxon>
        <taxon>Agaricomycetidae</taxon>
        <taxon>Agaricales</taxon>
        <taxon>Tricholomatineae</taxon>
        <taxon>Lyophyllaceae</taxon>
        <taxon>Hypsizygus</taxon>
    </lineage>
</organism>
<evidence type="ECO:0000256" key="6">
    <source>
        <dbReference type="ARBA" id="ARBA00022692"/>
    </source>
</evidence>
<dbReference type="PRINTS" id="PR00385">
    <property type="entry name" value="P450"/>
</dbReference>
<evidence type="ECO:0000256" key="5">
    <source>
        <dbReference type="ARBA" id="ARBA00022617"/>
    </source>
</evidence>
<name>A0A369K354_HYPMA</name>
<keyword evidence="5 13" id="KW-0349">Heme</keyword>
<evidence type="ECO:0000256" key="7">
    <source>
        <dbReference type="ARBA" id="ARBA00022723"/>
    </source>
</evidence>
<evidence type="ECO:0000256" key="13">
    <source>
        <dbReference type="PIRSR" id="PIRSR602401-1"/>
    </source>
</evidence>
<feature type="transmembrane region" description="Helical" evidence="14">
    <location>
        <begin position="66"/>
        <end position="85"/>
    </location>
</feature>
<keyword evidence="6 14" id="KW-0812">Transmembrane</keyword>
<keyword evidence="12 14" id="KW-0472">Membrane</keyword>
<evidence type="ECO:0000256" key="10">
    <source>
        <dbReference type="ARBA" id="ARBA00023004"/>
    </source>
</evidence>
<dbReference type="EMBL" id="LUEZ02000021">
    <property type="protein sequence ID" value="RDB27055.1"/>
    <property type="molecule type" value="Genomic_DNA"/>
</dbReference>
<evidence type="ECO:0000256" key="4">
    <source>
        <dbReference type="ARBA" id="ARBA00010617"/>
    </source>
</evidence>
<dbReference type="GO" id="GO:0005506">
    <property type="term" value="F:iron ion binding"/>
    <property type="evidence" value="ECO:0007669"/>
    <property type="project" value="InterPro"/>
</dbReference>
<accession>A0A369K354</accession>
<evidence type="ECO:0008006" key="17">
    <source>
        <dbReference type="Google" id="ProtNLM"/>
    </source>
</evidence>
<dbReference type="STRING" id="39966.A0A369K354"/>
<dbReference type="Proteomes" id="UP000076154">
    <property type="component" value="Unassembled WGS sequence"/>
</dbReference>
<comment type="caution">
    <text evidence="15">The sequence shown here is derived from an EMBL/GenBank/DDBJ whole genome shotgun (WGS) entry which is preliminary data.</text>
</comment>
<gene>
    <name evidence="15" type="ORF">Hypma_005050</name>
</gene>
<keyword evidence="7 13" id="KW-0479">Metal-binding</keyword>
<evidence type="ECO:0000313" key="15">
    <source>
        <dbReference type="EMBL" id="RDB27055.1"/>
    </source>
</evidence>
<evidence type="ECO:0000256" key="2">
    <source>
        <dbReference type="ARBA" id="ARBA00004370"/>
    </source>
</evidence>
<evidence type="ECO:0000256" key="14">
    <source>
        <dbReference type="SAM" id="Phobius"/>
    </source>
</evidence>
<feature type="binding site" description="axial binding residue" evidence="13">
    <location>
        <position position="491"/>
    </location>
    <ligand>
        <name>heme</name>
        <dbReference type="ChEBI" id="CHEBI:30413"/>
    </ligand>
    <ligandPart>
        <name>Fe</name>
        <dbReference type="ChEBI" id="CHEBI:18248"/>
    </ligandPart>
</feature>
<keyword evidence="10 13" id="KW-0408">Iron</keyword>
<dbReference type="Pfam" id="PF00067">
    <property type="entry name" value="p450"/>
    <property type="match status" value="1"/>
</dbReference>
<dbReference type="GO" id="GO:0004497">
    <property type="term" value="F:monooxygenase activity"/>
    <property type="evidence" value="ECO:0007669"/>
    <property type="project" value="UniProtKB-KW"/>
</dbReference>
<dbReference type="PRINTS" id="PR00463">
    <property type="entry name" value="EP450I"/>
</dbReference>
<keyword evidence="8 14" id="KW-1133">Transmembrane helix</keyword>
<evidence type="ECO:0000256" key="9">
    <source>
        <dbReference type="ARBA" id="ARBA00023002"/>
    </source>
</evidence>
<dbReference type="InterPro" id="IPR001128">
    <property type="entry name" value="Cyt_P450"/>
</dbReference>
<dbReference type="InterPro" id="IPR036396">
    <property type="entry name" value="Cyt_P450_sf"/>
</dbReference>
<evidence type="ECO:0000256" key="3">
    <source>
        <dbReference type="ARBA" id="ARBA00004721"/>
    </source>
</evidence>
<dbReference type="OrthoDB" id="6692864at2759"/>
<comment type="cofactor">
    <cofactor evidence="1 13">
        <name>heme</name>
        <dbReference type="ChEBI" id="CHEBI:30413"/>
    </cofactor>
</comment>
<protein>
    <recommendedName>
        <fullName evidence="17">Cytochrome P450 67</fullName>
    </recommendedName>
</protein>
<keyword evidence="9" id="KW-0560">Oxidoreductase</keyword>
<dbReference type="GO" id="GO:0016020">
    <property type="term" value="C:membrane"/>
    <property type="evidence" value="ECO:0007669"/>
    <property type="project" value="UniProtKB-SubCell"/>
</dbReference>
<dbReference type="GO" id="GO:0016705">
    <property type="term" value="F:oxidoreductase activity, acting on paired donors, with incorporation or reduction of molecular oxygen"/>
    <property type="evidence" value="ECO:0007669"/>
    <property type="project" value="InterPro"/>
</dbReference>
<dbReference type="CDD" id="cd11061">
    <property type="entry name" value="CYP67-like"/>
    <property type="match status" value="1"/>
</dbReference>
<dbReference type="InParanoid" id="A0A369K354"/>
<sequence length="548" mass="61416">MFKMAMELNNQSKALLQVVLLAAVTHQYFRRFEPKSLISLASILILEPAAFLAVSGLVILNAASIFAVYVTFLLSLGLFIVLHRISPLHPLAKFPGPTINKVTQLWSVWVQRNGHQHLVNKRLHDKYGPFVRIGPNELSIIDLDAALAILGPGGLSKGRYYEARQDPRAPGNLLALRGQAHTDRRRLWSRAFTNEALTEYEQPLSKRAQALVDRLGMLPQPIDLSFWISLFALDFMGDMAFGGGFEMLRAGGDPDGMQVMFDKFTVSLSMLCQVPWAAPTMQRLPFLSKNILKLRQFAVDWGTSRAKRGSTTKDLWYHLSDEAGLEKERPQIRNVIADGALAMIAGSDTTATGLCNLFYFLLSHPECYKRLKAEIDNVYPQGENALDTSKHSSMPYLTACINETLRLLPPALTNGPRQVPLGSGGRIFGGRYIPEGTQVYIPPYSVHRNPLHFSPATEEFVPERWLSGRNDEDQVFNLSAFIPFSFGPANCVGRNLARREMMMVSSLILQKFDLRFADGYDSSLWVDQLHDHFVTRRGPLPVALTPRF</sequence>
<feature type="transmembrane region" description="Helical" evidence="14">
    <location>
        <begin position="37"/>
        <end position="59"/>
    </location>
</feature>
<evidence type="ECO:0000313" key="16">
    <source>
        <dbReference type="Proteomes" id="UP000076154"/>
    </source>
</evidence>
<dbReference type="Gene3D" id="1.10.630.10">
    <property type="entry name" value="Cytochrome P450"/>
    <property type="match status" value="1"/>
</dbReference>
<evidence type="ECO:0000256" key="8">
    <source>
        <dbReference type="ARBA" id="ARBA00022989"/>
    </source>
</evidence>
<comment type="similarity">
    <text evidence="4">Belongs to the cytochrome P450 family.</text>
</comment>
<dbReference type="SUPFAM" id="SSF48264">
    <property type="entry name" value="Cytochrome P450"/>
    <property type="match status" value="1"/>
</dbReference>
<evidence type="ECO:0000256" key="11">
    <source>
        <dbReference type="ARBA" id="ARBA00023033"/>
    </source>
</evidence>
<comment type="pathway">
    <text evidence="3">Secondary metabolite biosynthesis; terpenoid biosynthesis.</text>
</comment>